<dbReference type="Gene3D" id="3.40.50.720">
    <property type="entry name" value="NAD(P)-binding Rossmann-like Domain"/>
    <property type="match status" value="1"/>
</dbReference>
<accession>A0A402CXX6</accession>
<proteinExistence type="inferred from homology"/>
<dbReference type="Gene3D" id="1.20.1530.20">
    <property type="match status" value="1"/>
</dbReference>
<sequence length="575" mass="60485">MHEAGFLLNIGIALLAALAGGLVARAVRLPVLIGYLIAGVVVGPHTPGILASPDTIHTVANLGVVLLMFTVGIHFSLDELNAVRRTALVGGGVILLGMVLLGLLISAVFHWGVYGGLFLGCALFLSSTAVMMRIMDERGELGTTHGAIMLGILVVQDLSLVLMAALLPALAGVAAHGAAALAPLGWALLKAALFMGAAIVLAIKGVPALMGRVARMGSQELFLLTGVGICLVTAVTAELAGLGLALGAFIAGIVVSETDYAHELFAQIRPLRDVFAAVFFVSVGMLLDPAFLRAHWPAVLCVVLAIVIGKAFLSALAVYATGHHGRTAILAGLGLAQIGEFSFVLANIGGERKLIDPEITGVILSAALITLLLTPFVYGAAGPVYTRLNRNPIVSRWLNRHPEEELVNAEACSTARVLVLGYGRVGRYVSDALRANDIAHIVVDYDGNAIAKLRQGGVTTIYGDASSETVLAQTNPQCLDLAIVALPEAATTEMALHVLKHLAPELPVVARVHRGIDIPRMREAGADAVIHAEFEAGTEMIRQSLSRLDLSDTKVQEYIDGVREHRYRREAEPAV</sequence>
<evidence type="ECO:0000256" key="1">
    <source>
        <dbReference type="ARBA" id="ARBA00004141"/>
    </source>
</evidence>
<keyword evidence="4" id="KW-0812">Transmembrane</keyword>
<dbReference type="InterPro" id="IPR036291">
    <property type="entry name" value="NAD(P)-bd_dom_sf"/>
</dbReference>
<feature type="domain" description="RCK N-terminal" evidence="7">
    <location>
        <begin position="414"/>
        <end position="530"/>
    </location>
</feature>
<dbReference type="GO" id="GO:0015297">
    <property type="term" value="F:antiporter activity"/>
    <property type="evidence" value="ECO:0007669"/>
    <property type="project" value="InterPro"/>
</dbReference>
<dbReference type="KEGG" id="ccot:CCAX7_41900"/>
<dbReference type="RefSeq" id="WP_119322164.1">
    <property type="nucleotide sequence ID" value="NZ_AP025739.1"/>
</dbReference>
<evidence type="ECO:0000256" key="3">
    <source>
        <dbReference type="ARBA" id="ARBA00022448"/>
    </source>
</evidence>
<dbReference type="InterPro" id="IPR003148">
    <property type="entry name" value="RCK_N"/>
</dbReference>
<dbReference type="Pfam" id="PF02254">
    <property type="entry name" value="TrkA_N"/>
    <property type="match status" value="1"/>
</dbReference>
<dbReference type="PANTHER" id="PTHR42751">
    <property type="entry name" value="SODIUM/HYDROGEN EXCHANGER FAMILY/TRKA DOMAIN PROTEIN"/>
    <property type="match status" value="1"/>
</dbReference>
<dbReference type="GO" id="GO:0006813">
    <property type="term" value="P:potassium ion transport"/>
    <property type="evidence" value="ECO:0007669"/>
    <property type="project" value="InterPro"/>
</dbReference>
<dbReference type="Proteomes" id="UP000287394">
    <property type="component" value="Chromosome"/>
</dbReference>
<name>A0A402CXX6_9BACT</name>
<dbReference type="AlphaFoldDB" id="A0A402CXX6"/>
<comment type="subcellular location">
    <subcellularLocation>
        <location evidence="1">Membrane</location>
        <topology evidence="1">Multi-pass membrane protein</topology>
    </subcellularLocation>
</comment>
<protein>
    <recommendedName>
        <fullName evidence="7">RCK N-terminal domain-containing protein</fullName>
    </recommendedName>
</protein>
<evidence type="ECO:0000256" key="6">
    <source>
        <dbReference type="ARBA" id="ARBA00023136"/>
    </source>
</evidence>
<evidence type="ECO:0000259" key="7">
    <source>
        <dbReference type="PROSITE" id="PS51201"/>
    </source>
</evidence>
<reference evidence="8 9" key="1">
    <citation type="journal article" date="2019" name="Int. J. Syst. Evol. Microbiol.">
        <title>Capsulimonas corticalis gen. nov., sp. nov., an aerobic capsulated bacterium, of a novel bacterial order, Capsulimonadales ord. nov., of the class Armatimonadia of the phylum Armatimonadetes.</title>
        <authorList>
            <person name="Li J."/>
            <person name="Kudo C."/>
            <person name="Tonouchi A."/>
        </authorList>
    </citation>
    <scope>NUCLEOTIDE SEQUENCE [LARGE SCALE GENOMIC DNA]</scope>
    <source>
        <strain evidence="8 9">AX-7</strain>
    </source>
</reference>
<comment type="similarity">
    <text evidence="2">Belongs to the monovalent cation:proton antiporter 2 (CPA2) transporter (TC 2.A.37) family.</text>
</comment>
<keyword evidence="5" id="KW-1133">Transmembrane helix</keyword>
<dbReference type="EMBL" id="AP025739">
    <property type="protein sequence ID" value="BDI32139.1"/>
    <property type="molecule type" value="Genomic_DNA"/>
</dbReference>
<dbReference type="FunCoup" id="A0A402CXX6">
    <property type="interactions" value="307"/>
</dbReference>
<evidence type="ECO:0000256" key="2">
    <source>
        <dbReference type="ARBA" id="ARBA00005551"/>
    </source>
</evidence>
<organism evidence="8 9">
    <name type="scientific">Capsulimonas corticalis</name>
    <dbReference type="NCBI Taxonomy" id="2219043"/>
    <lineage>
        <taxon>Bacteria</taxon>
        <taxon>Bacillati</taxon>
        <taxon>Armatimonadota</taxon>
        <taxon>Armatimonadia</taxon>
        <taxon>Capsulimonadales</taxon>
        <taxon>Capsulimonadaceae</taxon>
        <taxon>Capsulimonas</taxon>
    </lineage>
</organism>
<dbReference type="GO" id="GO:1902600">
    <property type="term" value="P:proton transmembrane transport"/>
    <property type="evidence" value="ECO:0007669"/>
    <property type="project" value="InterPro"/>
</dbReference>
<dbReference type="InterPro" id="IPR038770">
    <property type="entry name" value="Na+/solute_symporter_sf"/>
</dbReference>
<dbReference type="Pfam" id="PF00999">
    <property type="entry name" value="Na_H_Exchanger"/>
    <property type="match status" value="1"/>
</dbReference>
<gene>
    <name evidence="8" type="ORF">CCAX7_41900</name>
</gene>
<dbReference type="GO" id="GO:0016020">
    <property type="term" value="C:membrane"/>
    <property type="evidence" value="ECO:0007669"/>
    <property type="project" value="UniProtKB-SubCell"/>
</dbReference>
<keyword evidence="9" id="KW-1185">Reference proteome</keyword>
<keyword evidence="3" id="KW-0813">Transport</keyword>
<evidence type="ECO:0000313" key="8">
    <source>
        <dbReference type="EMBL" id="BDI32139.1"/>
    </source>
</evidence>
<dbReference type="PROSITE" id="PS51201">
    <property type="entry name" value="RCK_N"/>
    <property type="match status" value="1"/>
</dbReference>
<evidence type="ECO:0000256" key="4">
    <source>
        <dbReference type="ARBA" id="ARBA00022692"/>
    </source>
</evidence>
<dbReference type="InterPro" id="IPR006153">
    <property type="entry name" value="Cation/H_exchanger_TM"/>
</dbReference>
<dbReference type="SUPFAM" id="SSF51735">
    <property type="entry name" value="NAD(P)-binding Rossmann-fold domains"/>
    <property type="match status" value="1"/>
</dbReference>
<evidence type="ECO:0000256" key="5">
    <source>
        <dbReference type="ARBA" id="ARBA00022989"/>
    </source>
</evidence>
<dbReference type="OrthoDB" id="9781411at2"/>
<dbReference type="PANTHER" id="PTHR42751:SF3">
    <property type="entry name" value="SODIUM_GLUTAMATE SYMPORTER"/>
    <property type="match status" value="1"/>
</dbReference>
<keyword evidence="6" id="KW-0472">Membrane</keyword>
<evidence type="ECO:0000313" key="9">
    <source>
        <dbReference type="Proteomes" id="UP000287394"/>
    </source>
</evidence>